<keyword evidence="1" id="KW-0812">Transmembrane</keyword>
<dbReference type="EMBL" id="CP114014">
    <property type="protein sequence ID" value="XAY06907.1"/>
    <property type="molecule type" value="Genomic_DNA"/>
</dbReference>
<feature type="transmembrane region" description="Helical" evidence="1">
    <location>
        <begin position="258"/>
        <end position="276"/>
    </location>
</feature>
<dbReference type="KEGG" id="parq:DSM112329_03785"/>
<feature type="transmembrane region" description="Helical" evidence="1">
    <location>
        <begin position="100"/>
        <end position="120"/>
    </location>
</feature>
<evidence type="ECO:0000313" key="2">
    <source>
        <dbReference type="EMBL" id="XAY06907.1"/>
    </source>
</evidence>
<dbReference type="AlphaFoldDB" id="A0AAU7AZS6"/>
<accession>A0AAU7AZS6</accession>
<keyword evidence="1" id="KW-0472">Membrane</keyword>
<dbReference type="Pfam" id="PF13687">
    <property type="entry name" value="DUF4153"/>
    <property type="match status" value="1"/>
</dbReference>
<evidence type="ECO:0000256" key="1">
    <source>
        <dbReference type="SAM" id="Phobius"/>
    </source>
</evidence>
<feature type="transmembrane region" description="Helical" evidence="1">
    <location>
        <begin position="320"/>
        <end position="342"/>
    </location>
</feature>
<protein>
    <recommendedName>
        <fullName evidence="3">DUF4173 domain-containing protein</fullName>
    </recommendedName>
</protein>
<gene>
    <name evidence="2" type="ORF">DSM112329_03785</name>
</gene>
<dbReference type="InterPro" id="IPR025291">
    <property type="entry name" value="DUF4153"/>
</dbReference>
<feature type="transmembrane region" description="Helical" evidence="1">
    <location>
        <begin position="282"/>
        <end position="300"/>
    </location>
</feature>
<name>A0AAU7AZS6_9ACTN</name>
<feature type="transmembrane region" description="Helical" evidence="1">
    <location>
        <begin position="174"/>
        <end position="196"/>
    </location>
</feature>
<dbReference type="RefSeq" id="WP_354698120.1">
    <property type="nucleotide sequence ID" value="NZ_CP114014.1"/>
</dbReference>
<feature type="transmembrane region" description="Helical" evidence="1">
    <location>
        <begin position="216"/>
        <end position="237"/>
    </location>
</feature>
<proteinExistence type="predicted"/>
<organism evidence="2">
    <name type="scientific">Paraconexibacter sp. AEG42_29</name>
    <dbReference type="NCBI Taxonomy" id="2997339"/>
    <lineage>
        <taxon>Bacteria</taxon>
        <taxon>Bacillati</taxon>
        <taxon>Actinomycetota</taxon>
        <taxon>Thermoleophilia</taxon>
        <taxon>Solirubrobacterales</taxon>
        <taxon>Paraconexibacteraceae</taxon>
        <taxon>Paraconexibacter</taxon>
    </lineage>
</organism>
<reference evidence="2" key="1">
    <citation type="submission" date="2022-12" db="EMBL/GenBank/DDBJ databases">
        <title>Paraconexibacter alkalitolerans sp. nov. and Baekduia alba sp. nov., isolated from soil and emended description of the genera Paraconexibacter (Chun et al., 2020) and Baekduia (An et al., 2020).</title>
        <authorList>
            <person name="Vieira S."/>
            <person name="Huber K.J."/>
            <person name="Geppert A."/>
            <person name="Wolf J."/>
            <person name="Neumann-Schaal M."/>
            <person name="Muesken M."/>
            <person name="Overmann J."/>
        </authorList>
    </citation>
    <scope>NUCLEOTIDE SEQUENCE</scope>
    <source>
        <strain evidence="2">AEG42_29</strain>
    </source>
</reference>
<feature type="transmembrane region" description="Helical" evidence="1">
    <location>
        <begin position="68"/>
        <end position="88"/>
    </location>
</feature>
<sequence>MSRITLACTLGAGLIAATAVAGQRVGLALSGALLLVLAAAASSAPGRRCPWLSVLAAALAVQPVLRDAGWVVAVAVAASLLVGAAAVAPPGRWPDVRRALVAPLQWAGGLAVVSQAAGALVPRPGDRPLLPIVRGVALAVVLTGGFGLLLASADRAFADLADTALALDVDAEDGLWRAALGLAFVLTAGALVRSAGRVAIGPLREPYSPGQTELRIAIGALVGLFAVFVLVQLRVLFGGARYVVATTGLGYGDYARQGFVQLLLVAALTLAVVAVAARRRDAVVRGLLGVLCALTLVMLVSAHHRLGLVEGAYGFSRVRYAGHAIVFWLAAIFLLTLAAGALPRLARWAPRAAVGLSAVGVLAFCLSNPDGRIADRAVARAAAGGSVDVTYLANLSADALPALRRLPSAARVRVLPRLQDRLREADGLAGFNLARRAAR</sequence>
<feature type="transmembrane region" description="Helical" evidence="1">
    <location>
        <begin position="132"/>
        <end position="153"/>
    </location>
</feature>
<evidence type="ECO:0008006" key="3">
    <source>
        <dbReference type="Google" id="ProtNLM"/>
    </source>
</evidence>
<keyword evidence="1" id="KW-1133">Transmembrane helix</keyword>